<dbReference type="InterPro" id="IPR007267">
    <property type="entry name" value="GtrA_DPMS_TM"/>
</dbReference>
<evidence type="ECO:0000313" key="9">
    <source>
        <dbReference type="Proteomes" id="UP000641137"/>
    </source>
</evidence>
<comment type="caution">
    <text evidence="8">The sequence shown here is derived from an EMBL/GenBank/DDBJ whole genome shotgun (WGS) entry which is preliminary data.</text>
</comment>
<dbReference type="PANTHER" id="PTHR38459">
    <property type="entry name" value="PROPHAGE BACTOPRENOL-LINKED GLUCOSE TRANSLOCASE HOMOLOG"/>
    <property type="match status" value="1"/>
</dbReference>
<keyword evidence="9" id="KW-1185">Reference proteome</keyword>
<dbReference type="InterPro" id="IPR051401">
    <property type="entry name" value="GtrA_CellWall_Glycosyl"/>
</dbReference>
<dbReference type="Pfam" id="PF04138">
    <property type="entry name" value="GtrA_DPMS_TM"/>
    <property type="match status" value="1"/>
</dbReference>
<comment type="subcellular location">
    <subcellularLocation>
        <location evidence="1">Membrane</location>
        <topology evidence="1">Multi-pass membrane protein</topology>
    </subcellularLocation>
</comment>
<evidence type="ECO:0000256" key="4">
    <source>
        <dbReference type="ARBA" id="ARBA00022989"/>
    </source>
</evidence>
<dbReference type="Proteomes" id="UP000641137">
    <property type="component" value="Unassembled WGS sequence"/>
</dbReference>
<evidence type="ECO:0000313" key="8">
    <source>
        <dbReference type="EMBL" id="GHC65660.1"/>
    </source>
</evidence>
<keyword evidence="3 6" id="KW-0812">Transmembrane</keyword>
<dbReference type="AlphaFoldDB" id="A0A8J3DKT7"/>
<name>A0A8J3DKT7_9HYPH</name>
<keyword evidence="4 6" id="KW-1133">Transmembrane helix</keyword>
<evidence type="ECO:0000256" key="1">
    <source>
        <dbReference type="ARBA" id="ARBA00004141"/>
    </source>
</evidence>
<keyword evidence="5 6" id="KW-0472">Membrane</keyword>
<feature type="domain" description="GtrA/DPMS transmembrane" evidence="7">
    <location>
        <begin position="16"/>
        <end position="128"/>
    </location>
</feature>
<dbReference type="GO" id="GO:0000271">
    <property type="term" value="P:polysaccharide biosynthetic process"/>
    <property type="evidence" value="ECO:0007669"/>
    <property type="project" value="InterPro"/>
</dbReference>
<feature type="transmembrane region" description="Helical" evidence="6">
    <location>
        <begin position="14"/>
        <end position="35"/>
    </location>
</feature>
<accession>A0A8J3DKT7</accession>
<reference evidence="8" key="1">
    <citation type="journal article" date="2014" name="Int. J. Syst. Evol. Microbiol.">
        <title>Complete genome sequence of Corynebacterium casei LMG S-19264T (=DSM 44701T), isolated from a smear-ripened cheese.</title>
        <authorList>
            <consortium name="US DOE Joint Genome Institute (JGI-PGF)"/>
            <person name="Walter F."/>
            <person name="Albersmeier A."/>
            <person name="Kalinowski J."/>
            <person name="Ruckert C."/>
        </authorList>
    </citation>
    <scope>NUCLEOTIDE SEQUENCE</scope>
    <source>
        <strain evidence="8">KCTC 42097</strain>
    </source>
</reference>
<dbReference type="EMBL" id="BMZO01000002">
    <property type="protein sequence ID" value="GHC65660.1"/>
    <property type="molecule type" value="Genomic_DNA"/>
</dbReference>
<evidence type="ECO:0000259" key="7">
    <source>
        <dbReference type="Pfam" id="PF04138"/>
    </source>
</evidence>
<evidence type="ECO:0000256" key="3">
    <source>
        <dbReference type="ARBA" id="ARBA00022692"/>
    </source>
</evidence>
<protein>
    <submittedName>
        <fullName evidence="8">Polysaccharide biosynthesis protein GtrA</fullName>
    </submittedName>
</protein>
<organism evidence="8 9">
    <name type="scientific">Limoniibacter endophyticus</name>
    <dbReference type="NCBI Taxonomy" id="1565040"/>
    <lineage>
        <taxon>Bacteria</taxon>
        <taxon>Pseudomonadati</taxon>
        <taxon>Pseudomonadota</taxon>
        <taxon>Alphaproteobacteria</taxon>
        <taxon>Hyphomicrobiales</taxon>
        <taxon>Bartonellaceae</taxon>
        <taxon>Limoniibacter</taxon>
    </lineage>
</organism>
<evidence type="ECO:0000256" key="2">
    <source>
        <dbReference type="ARBA" id="ARBA00009399"/>
    </source>
</evidence>
<evidence type="ECO:0000256" key="5">
    <source>
        <dbReference type="ARBA" id="ARBA00023136"/>
    </source>
</evidence>
<comment type="similarity">
    <text evidence="2">Belongs to the GtrA family.</text>
</comment>
<reference evidence="8" key="2">
    <citation type="submission" date="2020-09" db="EMBL/GenBank/DDBJ databases">
        <authorList>
            <person name="Sun Q."/>
            <person name="Kim S."/>
        </authorList>
    </citation>
    <scope>NUCLEOTIDE SEQUENCE</scope>
    <source>
        <strain evidence="8">KCTC 42097</strain>
    </source>
</reference>
<evidence type="ECO:0000256" key="6">
    <source>
        <dbReference type="SAM" id="Phobius"/>
    </source>
</evidence>
<sequence length="134" mass="14473">MIMKSAPKGLHGKILRFGIVGIGNTLVDLSIFALLTLVGIWALPANILSWGVAVSISYWVNSRWSFERDVEIGDRSSFLRFVSLGALISLGVSSGFIVFASGLIGIWPAKIIGTIVAAVLNFLASRWAIEGRLR</sequence>
<feature type="transmembrane region" description="Helical" evidence="6">
    <location>
        <begin position="81"/>
        <end position="105"/>
    </location>
</feature>
<feature type="transmembrane region" description="Helical" evidence="6">
    <location>
        <begin position="111"/>
        <end position="129"/>
    </location>
</feature>
<feature type="transmembrane region" description="Helical" evidence="6">
    <location>
        <begin position="41"/>
        <end position="60"/>
    </location>
</feature>
<dbReference type="PANTHER" id="PTHR38459:SF1">
    <property type="entry name" value="PROPHAGE BACTOPRENOL-LINKED GLUCOSE TRANSLOCASE HOMOLOG"/>
    <property type="match status" value="1"/>
</dbReference>
<proteinExistence type="inferred from homology"/>
<dbReference type="GO" id="GO:0005886">
    <property type="term" value="C:plasma membrane"/>
    <property type="evidence" value="ECO:0007669"/>
    <property type="project" value="TreeGrafter"/>
</dbReference>
<gene>
    <name evidence="8" type="ORF">GCM10010136_08510</name>
</gene>